<name>A0A813KF35_POLGL</name>
<dbReference type="PROSITE" id="PS51257">
    <property type="entry name" value="PROKAR_LIPOPROTEIN"/>
    <property type="match status" value="1"/>
</dbReference>
<evidence type="ECO:0000256" key="1">
    <source>
        <dbReference type="SAM" id="Phobius"/>
    </source>
</evidence>
<organism evidence="2 3">
    <name type="scientific">Polarella glacialis</name>
    <name type="common">Dinoflagellate</name>
    <dbReference type="NCBI Taxonomy" id="89957"/>
    <lineage>
        <taxon>Eukaryota</taxon>
        <taxon>Sar</taxon>
        <taxon>Alveolata</taxon>
        <taxon>Dinophyceae</taxon>
        <taxon>Suessiales</taxon>
        <taxon>Suessiaceae</taxon>
        <taxon>Polarella</taxon>
    </lineage>
</organism>
<keyword evidence="1" id="KW-0472">Membrane</keyword>
<gene>
    <name evidence="2" type="ORF">PGLA2088_LOCUS30886</name>
</gene>
<sequence>MKRRPALTVRKLVRLVPITFLSYQFSLLLFAACFAVVFVVDNDCQKRNLIGTDRRIGVQVCVYIFAYESCACLTQGRMQTGCPNKMGDVMDNVPKDTVIQLSLCRNAGMAS</sequence>
<keyword evidence="1" id="KW-1133">Transmembrane helix</keyword>
<comment type="caution">
    <text evidence="2">The sequence shown here is derived from an EMBL/GenBank/DDBJ whole genome shotgun (WGS) entry which is preliminary data.</text>
</comment>
<feature type="transmembrane region" description="Helical" evidence="1">
    <location>
        <begin position="12"/>
        <end position="40"/>
    </location>
</feature>
<dbReference type="EMBL" id="CAJNNW010029044">
    <property type="protein sequence ID" value="CAE8698767.1"/>
    <property type="molecule type" value="Genomic_DNA"/>
</dbReference>
<dbReference type="AlphaFoldDB" id="A0A813KF35"/>
<proteinExistence type="predicted"/>
<evidence type="ECO:0000313" key="3">
    <source>
        <dbReference type="Proteomes" id="UP000626109"/>
    </source>
</evidence>
<evidence type="ECO:0000313" key="2">
    <source>
        <dbReference type="EMBL" id="CAE8698767.1"/>
    </source>
</evidence>
<keyword evidence="1" id="KW-0812">Transmembrane</keyword>
<reference evidence="2" key="1">
    <citation type="submission" date="2021-02" db="EMBL/GenBank/DDBJ databases">
        <authorList>
            <person name="Dougan E. K."/>
            <person name="Rhodes N."/>
            <person name="Thang M."/>
            <person name="Chan C."/>
        </authorList>
    </citation>
    <scope>NUCLEOTIDE SEQUENCE</scope>
</reference>
<accession>A0A813KF35</accession>
<dbReference type="Proteomes" id="UP000626109">
    <property type="component" value="Unassembled WGS sequence"/>
</dbReference>
<protein>
    <submittedName>
        <fullName evidence="2">Uncharacterized protein</fullName>
    </submittedName>
</protein>